<gene>
    <name evidence="8" type="ORF">JAJ28_003956</name>
</gene>
<dbReference type="GO" id="GO:0004252">
    <property type="term" value="F:serine-type endopeptidase activity"/>
    <property type="evidence" value="ECO:0007669"/>
    <property type="project" value="InterPro"/>
</dbReference>
<dbReference type="InterPro" id="IPR001375">
    <property type="entry name" value="Peptidase_S9_cat"/>
</dbReference>
<dbReference type="FunFam" id="3.40.50.1820:FF:000005">
    <property type="entry name" value="Prolyl endopeptidase"/>
    <property type="match status" value="1"/>
</dbReference>
<evidence type="ECO:0000256" key="3">
    <source>
        <dbReference type="ARBA" id="ARBA00022801"/>
    </source>
</evidence>
<evidence type="ECO:0000256" key="2">
    <source>
        <dbReference type="ARBA" id="ARBA00022670"/>
    </source>
</evidence>
<proteinExistence type="inferred from homology"/>
<reference evidence="8" key="1">
    <citation type="journal article" date="2018" name="Genome Biol.">
        <title>SKESA: strategic k-mer extension for scrupulous assemblies.</title>
        <authorList>
            <person name="Souvorov A."/>
            <person name="Agarwala R."/>
            <person name="Lipman D.J."/>
        </authorList>
    </citation>
    <scope>NUCLEOTIDE SEQUENCE</scope>
    <source>
        <strain evidence="8">OLC2673_Aeromonas</strain>
    </source>
</reference>
<name>A0AAD3UDH8_AERHY</name>
<feature type="signal peptide" evidence="5">
    <location>
        <begin position="1"/>
        <end position="44"/>
    </location>
</feature>
<accession>A0AAD3UDH8</accession>
<evidence type="ECO:0000259" key="6">
    <source>
        <dbReference type="Pfam" id="PF00326"/>
    </source>
</evidence>
<evidence type="ECO:0000256" key="5">
    <source>
        <dbReference type="SAM" id="SignalP"/>
    </source>
</evidence>
<dbReference type="InterPro" id="IPR051543">
    <property type="entry name" value="Serine_Peptidase_S9A"/>
</dbReference>
<dbReference type="Gene3D" id="3.40.50.1820">
    <property type="entry name" value="alpha/beta hydrolase"/>
    <property type="match status" value="1"/>
</dbReference>
<dbReference type="InterPro" id="IPR023302">
    <property type="entry name" value="Pept_S9A_N"/>
</dbReference>
<dbReference type="GO" id="GO:0006508">
    <property type="term" value="P:proteolysis"/>
    <property type="evidence" value="ECO:0007669"/>
    <property type="project" value="UniProtKB-KW"/>
</dbReference>
<dbReference type="InterPro" id="IPR029058">
    <property type="entry name" value="AB_hydrolase_fold"/>
</dbReference>
<feature type="domain" description="Peptidase S9 prolyl oligopeptidase catalytic" evidence="6">
    <location>
        <begin position="521"/>
        <end position="735"/>
    </location>
</feature>
<dbReference type="SUPFAM" id="SSF53474">
    <property type="entry name" value="alpha/beta-Hydrolases"/>
    <property type="match status" value="1"/>
</dbReference>
<dbReference type="Gene3D" id="2.130.10.120">
    <property type="entry name" value="Prolyl oligopeptidase, N-terminal domain"/>
    <property type="match status" value="1"/>
</dbReference>
<dbReference type="SUPFAM" id="SSF50993">
    <property type="entry name" value="Peptidase/esterase 'gauge' domain"/>
    <property type="match status" value="1"/>
</dbReference>
<dbReference type="Pfam" id="PF00326">
    <property type="entry name" value="Peptidase_S9"/>
    <property type="match status" value="1"/>
</dbReference>
<organism evidence="8 9">
    <name type="scientific">Aeromonas hydrophila</name>
    <dbReference type="NCBI Taxonomy" id="644"/>
    <lineage>
        <taxon>Bacteria</taxon>
        <taxon>Pseudomonadati</taxon>
        <taxon>Pseudomonadota</taxon>
        <taxon>Gammaproteobacteria</taxon>
        <taxon>Aeromonadales</taxon>
        <taxon>Aeromonadaceae</taxon>
        <taxon>Aeromonas</taxon>
    </lineage>
</organism>
<evidence type="ECO:0000256" key="1">
    <source>
        <dbReference type="ARBA" id="ARBA00005228"/>
    </source>
</evidence>
<dbReference type="Proteomes" id="UP000859505">
    <property type="component" value="Unassembled WGS sequence"/>
</dbReference>
<feature type="chain" id="PRO_5042286966" evidence="5">
    <location>
        <begin position="45"/>
        <end position="739"/>
    </location>
</feature>
<dbReference type="InterPro" id="IPR002470">
    <property type="entry name" value="Peptidase_S9A"/>
</dbReference>
<keyword evidence="4" id="KW-0720">Serine protease</keyword>
<evidence type="ECO:0000259" key="7">
    <source>
        <dbReference type="Pfam" id="PF02897"/>
    </source>
</evidence>
<keyword evidence="5" id="KW-0732">Signal</keyword>
<dbReference type="EMBL" id="DACTUL010000043">
    <property type="protein sequence ID" value="HAT6346157.1"/>
    <property type="molecule type" value="Genomic_DNA"/>
</dbReference>
<sequence>MIPCPRSQGSGPPTLLQRKGCDMFTFSRGLLLLACLAAVPCSYANDESAMPTSDTLIQPPVAAKHPHAIKKHGDTRVDNYYWLRDDERQKPEVLAYLEAENAYTDAMLKPIKPLRDQLYQEMVARIPQQDESVPYVKNGYRYQTRYEPGKEYAIYSRSKLDEEAASLLLDGNQRAEGHEFYALGALEVSRNNRWLAVAEDFLSRRQYQIQFLDLESGKWAAELLPNTSGNLVWANDSKTVFYVRKHPKTLLPYQVYRHELGTDPAKDQLVYEEKDDSFYVSLYATTSEDFIVIALSSTTSGEARLIDSNVPTQAPRLFLPRQVDHEYSLDHYRGRFYVRSNKDGKNFGLYETKESPVDRWKAVIAPNPDVLLESYALFKEWLVLEERSQGLTRLRQVNWQSGEQKEIAFDDPAYVTWLAYNPEPDTSALRYGYSSMTTPSSTYELDLDSGKRTLLKQQPVAGFKADQYASERLWITARDGVAVPVSLVYRKDKFKQAGAGAHPNPLLVYGYGSYGASMDPDFSSARLSLLDRGFVYAIAHIRGGEELGRHWYEDGKLLKKQNTFNDFIDVTEALVAQGYGAKDQVYAMGGSAGGLLMGAVINQAPQLYRGVVAQVPFVDVVTTMLDESIPLTTGEYDEWGNPNQKRYYDYMKAYSPYDQVKAQAYPNLLVTTGLHDSQVQYWEPAKWVAKLRELKTDDNKLLLSTDMDAGHGGKSGRFKAYEDIALEFAFILDLAKPQA</sequence>
<comment type="caution">
    <text evidence="8">The sequence shown here is derived from an EMBL/GenBank/DDBJ whole genome shotgun (WGS) entry which is preliminary data.</text>
</comment>
<evidence type="ECO:0000313" key="9">
    <source>
        <dbReference type="Proteomes" id="UP000859505"/>
    </source>
</evidence>
<dbReference type="AlphaFoldDB" id="A0AAD3UDH8"/>
<dbReference type="PANTHER" id="PTHR11757:SF19">
    <property type="entry name" value="PROLYL ENDOPEPTIDASE-LIKE"/>
    <property type="match status" value="1"/>
</dbReference>
<evidence type="ECO:0000313" key="8">
    <source>
        <dbReference type="EMBL" id="HAT6346157.1"/>
    </source>
</evidence>
<feature type="domain" description="Peptidase S9A N-terminal" evidence="7">
    <location>
        <begin position="60"/>
        <end position="458"/>
    </location>
</feature>
<comment type="similarity">
    <text evidence="1">Belongs to the peptidase S9A family.</text>
</comment>
<reference evidence="8" key="2">
    <citation type="submission" date="2020-01" db="EMBL/GenBank/DDBJ databases">
        <authorList>
            <consortium name="NCBI Pathogen Detection Project"/>
        </authorList>
    </citation>
    <scope>NUCLEOTIDE SEQUENCE</scope>
    <source>
        <strain evidence="8">OLC2673_Aeromonas</strain>
    </source>
</reference>
<dbReference type="PANTHER" id="PTHR11757">
    <property type="entry name" value="PROTEASE FAMILY S9A OLIGOPEPTIDASE"/>
    <property type="match status" value="1"/>
</dbReference>
<protein>
    <submittedName>
        <fullName evidence="8">S9 family peptidase</fullName>
    </submittedName>
</protein>
<keyword evidence="3" id="KW-0378">Hydrolase</keyword>
<dbReference type="PRINTS" id="PR00862">
    <property type="entry name" value="PROLIGOPTASE"/>
</dbReference>
<evidence type="ECO:0000256" key="4">
    <source>
        <dbReference type="ARBA" id="ARBA00022825"/>
    </source>
</evidence>
<dbReference type="Pfam" id="PF02897">
    <property type="entry name" value="Peptidase_S9_N"/>
    <property type="match status" value="1"/>
</dbReference>
<keyword evidence="2" id="KW-0645">Protease</keyword>